<dbReference type="EMBL" id="JAPFQL010000050">
    <property type="protein sequence ID" value="MDC5698036.1"/>
    <property type="molecule type" value="Genomic_DNA"/>
</dbReference>
<dbReference type="SUPFAM" id="SSF54427">
    <property type="entry name" value="NTF2-like"/>
    <property type="match status" value="1"/>
</dbReference>
<accession>A0ABT5GJ76</accession>
<sequence>MTTNRGARTPRELLSTFVGRLAARDVAGISEQYAADAVVSLPHGREAAGSRAIAAAYAAALAGGALLAVDAGTGQATLAELVDGARIIETGPLSMVSFTGVDGAVRTMVAWRGDDGWAWVRDGSMLRDVEAALRVGLFDVA</sequence>
<dbReference type="Proteomes" id="UP001150259">
    <property type="component" value="Unassembled WGS sequence"/>
</dbReference>
<protein>
    <recommendedName>
        <fullName evidence="3">SnoaL-like domain-containing protein</fullName>
    </recommendedName>
</protein>
<dbReference type="RefSeq" id="WP_272462610.1">
    <property type="nucleotide sequence ID" value="NZ_JAPFQL010000050.1"/>
</dbReference>
<name>A0ABT5GJ76_9MICO</name>
<dbReference type="Gene3D" id="3.10.450.50">
    <property type="match status" value="1"/>
</dbReference>
<evidence type="ECO:0000313" key="2">
    <source>
        <dbReference type="Proteomes" id="UP001150259"/>
    </source>
</evidence>
<organism evidence="1 2">
    <name type="scientific">Intrasporangium calvum</name>
    <dbReference type="NCBI Taxonomy" id="53358"/>
    <lineage>
        <taxon>Bacteria</taxon>
        <taxon>Bacillati</taxon>
        <taxon>Actinomycetota</taxon>
        <taxon>Actinomycetes</taxon>
        <taxon>Micrococcales</taxon>
        <taxon>Intrasporangiaceae</taxon>
        <taxon>Intrasporangium</taxon>
    </lineage>
</organism>
<proteinExistence type="predicted"/>
<keyword evidence="2" id="KW-1185">Reference proteome</keyword>
<reference evidence="1 2" key="1">
    <citation type="submission" date="2022-11" db="EMBL/GenBank/DDBJ databases">
        <title>Anaerobic phenanthrene biodegradation by a DNRA strain PheN6.</title>
        <authorList>
            <person name="Zhang Z."/>
        </authorList>
    </citation>
    <scope>NUCLEOTIDE SEQUENCE [LARGE SCALE GENOMIC DNA]</scope>
    <source>
        <strain evidence="1 2">PheN6</strain>
    </source>
</reference>
<dbReference type="InterPro" id="IPR032710">
    <property type="entry name" value="NTF2-like_dom_sf"/>
</dbReference>
<gene>
    <name evidence="1" type="ORF">OO014_12275</name>
</gene>
<evidence type="ECO:0000313" key="1">
    <source>
        <dbReference type="EMBL" id="MDC5698036.1"/>
    </source>
</evidence>
<comment type="caution">
    <text evidence="1">The sequence shown here is derived from an EMBL/GenBank/DDBJ whole genome shotgun (WGS) entry which is preliminary data.</text>
</comment>
<evidence type="ECO:0008006" key="3">
    <source>
        <dbReference type="Google" id="ProtNLM"/>
    </source>
</evidence>